<evidence type="ECO:0000313" key="2">
    <source>
        <dbReference type="Proteomes" id="UP000676428"/>
    </source>
</evidence>
<dbReference type="EMBL" id="CP074572">
    <property type="protein sequence ID" value="QVK23286.1"/>
    <property type="molecule type" value="Genomic_DNA"/>
</dbReference>
<reference evidence="1 2" key="1">
    <citation type="journal article" date="2012" name="Int. J. Syst. Evol. Microbiol.">
        <title>Shewanella dokdonensis sp. nov., isolated from seawater.</title>
        <authorList>
            <person name="Sung H.R."/>
            <person name="Yoon J.H."/>
            <person name="Ghim S.Y."/>
        </authorList>
    </citation>
    <scope>NUCLEOTIDE SEQUENCE [LARGE SCALE GENOMIC DNA]</scope>
    <source>
        <strain evidence="1 2">DSM 23626</strain>
    </source>
</reference>
<protein>
    <recommendedName>
        <fullName evidence="3">N-acetyltransferase domain-containing protein</fullName>
    </recommendedName>
</protein>
<proteinExistence type="predicted"/>
<gene>
    <name evidence="1" type="ORF">KHX94_00105</name>
</gene>
<sequence length="200" mass="21995">MPSLISSSYSKTLDNDPHDYAELLRQQGIVVGADIGDPIFVQFSLLEVLAGTGYVVFTEMIPADIDHAELLCTDAFNNNQDPFDIYTSVGPKVYLRTGNRFGQIFFAITPPLNGPQISGVFVEDDFQKYGISSLAYRFLASHYGAVYSDKNQTIFGARLWYAGLPKHGIVRALDTNANNAVLETFVVNQAPSRSTGMLLN</sequence>
<evidence type="ECO:0000313" key="1">
    <source>
        <dbReference type="EMBL" id="QVK23286.1"/>
    </source>
</evidence>
<name>A0ABX8DGE3_9GAMM</name>
<dbReference type="Proteomes" id="UP000676428">
    <property type="component" value="Chromosome"/>
</dbReference>
<evidence type="ECO:0008006" key="3">
    <source>
        <dbReference type="Google" id="ProtNLM"/>
    </source>
</evidence>
<keyword evidence="2" id="KW-1185">Reference proteome</keyword>
<accession>A0ABX8DGE3</accession>
<dbReference type="RefSeq" id="WP_213681918.1">
    <property type="nucleotide sequence ID" value="NZ_CP074572.1"/>
</dbReference>
<organism evidence="1 2">
    <name type="scientific">Shewanella dokdonensis</name>
    <dbReference type="NCBI Taxonomy" id="712036"/>
    <lineage>
        <taxon>Bacteria</taxon>
        <taxon>Pseudomonadati</taxon>
        <taxon>Pseudomonadota</taxon>
        <taxon>Gammaproteobacteria</taxon>
        <taxon>Alteromonadales</taxon>
        <taxon>Shewanellaceae</taxon>
        <taxon>Shewanella</taxon>
    </lineage>
</organism>